<organism evidence="4 5">
    <name type="scientific">Aquipluma nitroreducens</name>
    <dbReference type="NCBI Taxonomy" id="2010828"/>
    <lineage>
        <taxon>Bacteria</taxon>
        <taxon>Pseudomonadati</taxon>
        <taxon>Bacteroidota</taxon>
        <taxon>Bacteroidia</taxon>
        <taxon>Marinilabiliales</taxon>
        <taxon>Prolixibacteraceae</taxon>
        <taxon>Aquipluma</taxon>
    </lineage>
</organism>
<feature type="modified residue" description="4-aspartylphosphate" evidence="2">
    <location>
        <position position="53"/>
    </location>
</feature>
<dbReference type="Gene3D" id="3.40.50.2300">
    <property type="match status" value="1"/>
</dbReference>
<dbReference type="InterPro" id="IPR050595">
    <property type="entry name" value="Bact_response_regulator"/>
</dbReference>
<dbReference type="Proteomes" id="UP001193389">
    <property type="component" value="Chromosome"/>
</dbReference>
<gene>
    <name evidence="4" type="ORF">AQPE_0033</name>
</gene>
<dbReference type="EMBL" id="AP018694">
    <property type="protein sequence ID" value="BBE15897.1"/>
    <property type="molecule type" value="Genomic_DNA"/>
</dbReference>
<dbReference type="PANTHER" id="PTHR44591:SF25">
    <property type="entry name" value="CHEMOTAXIS TWO-COMPONENT RESPONSE REGULATOR"/>
    <property type="match status" value="1"/>
</dbReference>
<sequence>MPKQILIADDSESIREILAFNLKNAGYEVLVAKDGLDAMQFLDGRSIDLLLTDYHMPNLSGLDLIVRVRQIEKYKFIPILVLTTEKQVEIIREARDSGATGWLLKPFNSEKLIQTLRKIIR</sequence>
<keyword evidence="5" id="KW-1185">Reference proteome</keyword>
<dbReference type="SUPFAM" id="SSF52172">
    <property type="entry name" value="CheY-like"/>
    <property type="match status" value="1"/>
</dbReference>
<dbReference type="InterPro" id="IPR001789">
    <property type="entry name" value="Sig_transdc_resp-reg_receiver"/>
</dbReference>
<evidence type="ECO:0000313" key="4">
    <source>
        <dbReference type="EMBL" id="BBE15897.1"/>
    </source>
</evidence>
<dbReference type="InterPro" id="IPR011006">
    <property type="entry name" value="CheY-like_superfamily"/>
</dbReference>
<name>A0A5K7S324_9BACT</name>
<proteinExistence type="predicted"/>
<dbReference type="KEGG" id="anf:AQPE_0033"/>
<dbReference type="AlphaFoldDB" id="A0A5K7S324"/>
<feature type="domain" description="Response regulatory" evidence="3">
    <location>
        <begin position="4"/>
        <end position="120"/>
    </location>
</feature>
<evidence type="ECO:0000259" key="3">
    <source>
        <dbReference type="PROSITE" id="PS50110"/>
    </source>
</evidence>
<dbReference type="SMART" id="SM00448">
    <property type="entry name" value="REC"/>
    <property type="match status" value="1"/>
</dbReference>
<protein>
    <submittedName>
        <fullName evidence="4">Chemotaxis regulator - transmits chemoreceptor signals to flagelllar motor components CheY</fullName>
    </submittedName>
</protein>
<reference evidence="4" key="1">
    <citation type="journal article" date="2020" name="Int. J. Syst. Evol. Microbiol.">
        <title>Aquipluma nitroreducens gen. nov. sp. nov., a novel facultatively anaerobic bacterium isolated from a freshwater lake.</title>
        <authorList>
            <person name="Watanabe M."/>
            <person name="Kojima H."/>
            <person name="Fukui M."/>
        </authorList>
    </citation>
    <scope>NUCLEOTIDE SEQUENCE</scope>
    <source>
        <strain evidence="4">MeG22</strain>
    </source>
</reference>
<evidence type="ECO:0000313" key="5">
    <source>
        <dbReference type="Proteomes" id="UP001193389"/>
    </source>
</evidence>
<accession>A0A5K7S324</accession>
<dbReference type="PROSITE" id="PS50110">
    <property type="entry name" value="RESPONSE_REGULATORY"/>
    <property type="match status" value="1"/>
</dbReference>
<dbReference type="GO" id="GO:0000160">
    <property type="term" value="P:phosphorelay signal transduction system"/>
    <property type="evidence" value="ECO:0007669"/>
    <property type="project" value="InterPro"/>
</dbReference>
<dbReference type="Pfam" id="PF00072">
    <property type="entry name" value="Response_reg"/>
    <property type="match status" value="1"/>
</dbReference>
<dbReference type="RefSeq" id="WP_318349014.1">
    <property type="nucleotide sequence ID" value="NZ_AP018694.1"/>
</dbReference>
<keyword evidence="1 2" id="KW-0597">Phosphoprotein</keyword>
<evidence type="ECO:0000256" key="1">
    <source>
        <dbReference type="ARBA" id="ARBA00022553"/>
    </source>
</evidence>
<evidence type="ECO:0000256" key="2">
    <source>
        <dbReference type="PROSITE-ProRule" id="PRU00169"/>
    </source>
</evidence>
<dbReference type="PANTHER" id="PTHR44591">
    <property type="entry name" value="STRESS RESPONSE REGULATOR PROTEIN 1"/>
    <property type="match status" value="1"/>
</dbReference>